<reference evidence="2" key="1">
    <citation type="journal article" date="2019" name="Int. J. Syst. Evol. Microbiol.">
        <title>The Global Catalogue of Microorganisms (GCM) 10K type strain sequencing project: providing services to taxonomists for standard genome sequencing and annotation.</title>
        <authorList>
            <consortium name="The Broad Institute Genomics Platform"/>
            <consortium name="The Broad Institute Genome Sequencing Center for Infectious Disease"/>
            <person name="Wu L."/>
            <person name="Ma J."/>
        </authorList>
    </citation>
    <scope>NUCLEOTIDE SEQUENCE [LARGE SCALE GENOMIC DNA]</scope>
    <source>
        <strain evidence="2">CCM 9110</strain>
    </source>
</reference>
<dbReference type="RefSeq" id="WP_125581614.1">
    <property type="nucleotide sequence ID" value="NZ_BOLV01000020.1"/>
</dbReference>
<dbReference type="Pfam" id="PF11148">
    <property type="entry name" value="DUF2922"/>
    <property type="match status" value="1"/>
</dbReference>
<evidence type="ECO:0000313" key="1">
    <source>
        <dbReference type="EMBL" id="MFD1397969.1"/>
    </source>
</evidence>
<evidence type="ECO:0000313" key="2">
    <source>
        <dbReference type="Proteomes" id="UP001597199"/>
    </source>
</evidence>
<comment type="caution">
    <text evidence="1">The sequence shown here is derived from an EMBL/GenBank/DDBJ whole genome shotgun (WGS) entry which is preliminary data.</text>
</comment>
<proteinExistence type="predicted"/>
<dbReference type="InterPro" id="IPR021321">
    <property type="entry name" value="DUF2922"/>
</dbReference>
<dbReference type="EMBL" id="JBHTOA010000014">
    <property type="protein sequence ID" value="MFD1397969.1"/>
    <property type="molecule type" value="Genomic_DNA"/>
</dbReference>
<organism evidence="1 2">
    <name type="scientific">Lacticaseibacillus suilingensis</name>
    <dbReference type="NCBI Taxonomy" id="2799577"/>
    <lineage>
        <taxon>Bacteria</taxon>
        <taxon>Bacillati</taxon>
        <taxon>Bacillota</taxon>
        <taxon>Bacilli</taxon>
        <taxon>Lactobacillales</taxon>
        <taxon>Lactobacillaceae</taxon>
        <taxon>Lacticaseibacillus</taxon>
    </lineage>
</organism>
<protein>
    <submittedName>
        <fullName evidence="1">DUF2922 domain-containing protein</fullName>
    </submittedName>
</protein>
<keyword evidence="2" id="KW-1185">Reference proteome</keyword>
<gene>
    <name evidence="1" type="ORF">ACFQ41_01445</name>
</gene>
<dbReference type="Proteomes" id="UP001597199">
    <property type="component" value="Unassembled WGS sequence"/>
</dbReference>
<accession>A0ABW4BBW8</accession>
<sequence>MLGNLVLTFLDSQNKKRNLTIRNIPETVDPEAIKALVELITVQNFFGTDDISWYQSAYSAKLVLTTENVYFSV</sequence>
<name>A0ABW4BBW8_9LACO</name>